<comment type="caution">
    <text evidence="2">The sequence shown here is derived from an EMBL/GenBank/DDBJ whole genome shotgun (WGS) entry which is preliminary data.</text>
</comment>
<evidence type="ECO:0000256" key="1">
    <source>
        <dbReference type="SAM" id="MobiDB-lite"/>
    </source>
</evidence>
<gene>
    <name evidence="2" type="ORF">B0T23DRAFT_435898</name>
</gene>
<accession>A0AAJ0IHB1</accession>
<reference evidence="2 3" key="1">
    <citation type="journal article" date="2023" name="Mol. Phylogenet. Evol.">
        <title>Genome-scale phylogeny and comparative genomics of the fungal order Sordariales.</title>
        <authorList>
            <person name="Hensen N."/>
            <person name="Bonometti L."/>
            <person name="Westerberg I."/>
            <person name="Brannstrom I.O."/>
            <person name="Guillou S."/>
            <person name="Cros-Aarteil S."/>
            <person name="Calhoun S."/>
            <person name="Haridas S."/>
            <person name="Kuo A."/>
            <person name="Mondo S."/>
            <person name="Pangilinan J."/>
            <person name="Riley R."/>
            <person name="LaButti K."/>
            <person name="Andreopoulos B."/>
            <person name="Lipzen A."/>
            <person name="Chen C."/>
            <person name="Yan M."/>
            <person name="Daum C."/>
            <person name="Ng V."/>
            <person name="Clum A."/>
            <person name="Steindorff A."/>
            <person name="Ohm R.A."/>
            <person name="Martin F."/>
            <person name="Silar P."/>
            <person name="Natvig D.O."/>
            <person name="Lalanne C."/>
            <person name="Gautier V."/>
            <person name="Ament-Velasquez S.L."/>
            <person name="Kruys A."/>
            <person name="Hutchinson M.I."/>
            <person name="Powell A.J."/>
            <person name="Barry K."/>
            <person name="Miller A.N."/>
            <person name="Grigoriev I.V."/>
            <person name="Debuchy R."/>
            <person name="Gladieux P."/>
            <person name="Hiltunen Thoren M."/>
            <person name="Johannesson H."/>
        </authorList>
    </citation>
    <scope>NUCLEOTIDE SEQUENCE [LARGE SCALE GENOMIC DNA]</scope>
    <source>
        <strain evidence="2 3">FGSC 10403</strain>
    </source>
</reference>
<dbReference type="AlphaFoldDB" id="A0AAJ0IHB1"/>
<evidence type="ECO:0000313" key="3">
    <source>
        <dbReference type="Proteomes" id="UP001285908"/>
    </source>
</evidence>
<keyword evidence="3" id="KW-1185">Reference proteome</keyword>
<dbReference type="RefSeq" id="XP_062698033.1">
    <property type="nucleotide sequence ID" value="XM_062840552.1"/>
</dbReference>
<dbReference type="Proteomes" id="UP001285908">
    <property type="component" value="Unassembled WGS sequence"/>
</dbReference>
<evidence type="ECO:0000313" key="2">
    <source>
        <dbReference type="EMBL" id="KAK3500400.1"/>
    </source>
</evidence>
<name>A0AAJ0IHB1_9PEZI</name>
<dbReference type="EMBL" id="JAULSX010000001">
    <property type="protein sequence ID" value="KAK3500400.1"/>
    <property type="molecule type" value="Genomic_DNA"/>
</dbReference>
<sequence length="222" mass="24158">MADRIFRKRSHLTGDDLELAEVLKAIAAKFSHRPWYPDDEEAQQYRQFGIRSLQKFLRDVPSQGSDELRDALAALKADLVSDPDLPPKPTQSSTAVAQSSSARKRTFAQTDDGETQEAPPSKRVKVNEEAPNFTVYTKGAYTVHVSEGGTPAVELNLNGPATVQIKTSGTSASGGDAAPSRPDPAPAPFFKPHVLRRCGAYPGTYHQMSPHDPRPAPCCTYP</sequence>
<feature type="compositionally biased region" description="Low complexity" evidence="1">
    <location>
        <begin position="90"/>
        <end position="101"/>
    </location>
</feature>
<feature type="region of interest" description="Disordered" evidence="1">
    <location>
        <begin position="167"/>
        <end position="189"/>
    </location>
</feature>
<protein>
    <submittedName>
        <fullName evidence="2">Uncharacterized protein</fullName>
    </submittedName>
</protein>
<feature type="region of interest" description="Disordered" evidence="1">
    <location>
        <begin position="80"/>
        <end position="127"/>
    </location>
</feature>
<dbReference type="GeneID" id="87878174"/>
<proteinExistence type="predicted"/>
<organism evidence="2 3">
    <name type="scientific">Neurospora hispaniola</name>
    <dbReference type="NCBI Taxonomy" id="588809"/>
    <lineage>
        <taxon>Eukaryota</taxon>
        <taxon>Fungi</taxon>
        <taxon>Dikarya</taxon>
        <taxon>Ascomycota</taxon>
        <taxon>Pezizomycotina</taxon>
        <taxon>Sordariomycetes</taxon>
        <taxon>Sordariomycetidae</taxon>
        <taxon>Sordariales</taxon>
        <taxon>Sordariaceae</taxon>
        <taxon>Neurospora</taxon>
    </lineage>
</organism>